<evidence type="ECO:0000256" key="1">
    <source>
        <dbReference type="ARBA" id="ARBA00023015"/>
    </source>
</evidence>
<dbReference type="SUPFAM" id="SSF52172">
    <property type="entry name" value="CheY-like"/>
    <property type="match status" value="1"/>
</dbReference>
<dbReference type="SMART" id="SM00448">
    <property type="entry name" value="REC"/>
    <property type="match status" value="1"/>
</dbReference>
<organism evidence="7 8">
    <name type="scientific">Eupransor demetentiae</name>
    <dbReference type="NCBI Taxonomy" id="3109584"/>
    <lineage>
        <taxon>Bacteria</taxon>
        <taxon>Bacillati</taxon>
        <taxon>Bacillota</taxon>
        <taxon>Bacilli</taxon>
        <taxon>Lactobacillales</taxon>
        <taxon>Lactobacillaceae</taxon>
        <taxon>Eupransor</taxon>
    </lineage>
</organism>
<dbReference type="InterPro" id="IPR001789">
    <property type="entry name" value="Sig_transdc_resp-reg_receiver"/>
</dbReference>
<dbReference type="PROSITE" id="PS50043">
    <property type="entry name" value="HTH_LUXR_2"/>
    <property type="match status" value="1"/>
</dbReference>
<evidence type="ECO:0000259" key="5">
    <source>
        <dbReference type="PROSITE" id="PS50043"/>
    </source>
</evidence>
<dbReference type="Gene3D" id="3.40.50.2300">
    <property type="match status" value="1"/>
</dbReference>
<feature type="domain" description="Response regulatory" evidence="6">
    <location>
        <begin position="2"/>
        <end position="119"/>
    </location>
</feature>
<feature type="domain" description="HTH luxR-type" evidence="5">
    <location>
        <begin position="137"/>
        <end position="202"/>
    </location>
</feature>
<evidence type="ECO:0000259" key="6">
    <source>
        <dbReference type="PROSITE" id="PS50110"/>
    </source>
</evidence>
<comment type="caution">
    <text evidence="7">The sequence shown here is derived from an EMBL/GenBank/DDBJ whole genome shotgun (WGS) entry which is preliminary data.</text>
</comment>
<evidence type="ECO:0000256" key="2">
    <source>
        <dbReference type="ARBA" id="ARBA00023125"/>
    </source>
</evidence>
<feature type="modified residue" description="4-aspartylphosphate" evidence="4">
    <location>
        <position position="54"/>
    </location>
</feature>
<dbReference type="CDD" id="cd06170">
    <property type="entry name" value="LuxR_C_like"/>
    <property type="match status" value="1"/>
</dbReference>
<keyword evidence="8" id="KW-1185">Reference proteome</keyword>
<dbReference type="SUPFAM" id="SSF46894">
    <property type="entry name" value="C-terminal effector domain of the bipartite response regulators"/>
    <property type="match status" value="1"/>
</dbReference>
<keyword evidence="1" id="KW-0805">Transcription regulation</keyword>
<dbReference type="InterPro" id="IPR016032">
    <property type="entry name" value="Sig_transdc_resp-reg_C-effctor"/>
</dbReference>
<dbReference type="Pfam" id="PF00196">
    <property type="entry name" value="GerE"/>
    <property type="match status" value="1"/>
</dbReference>
<dbReference type="EMBL" id="CAWVOH010000001">
    <property type="protein sequence ID" value="CAK8053961.1"/>
    <property type="molecule type" value="Genomic_DNA"/>
</dbReference>
<dbReference type="Pfam" id="PF00072">
    <property type="entry name" value="Response_reg"/>
    <property type="match status" value="1"/>
</dbReference>
<evidence type="ECO:0000256" key="4">
    <source>
        <dbReference type="PROSITE-ProRule" id="PRU00169"/>
    </source>
</evidence>
<evidence type="ECO:0000313" key="8">
    <source>
        <dbReference type="Proteomes" id="UP001314241"/>
    </source>
</evidence>
<keyword evidence="2" id="KW-0238">DNA-binding</keyword>
<dbReference type="CDD" id="cd17536">
    <property type="entry name" value="REC_YesN-like"/>
    <property type="match status" value="1"/>
</dbReference>
<dbReference type="InterPro" id="IPR011006">
    <property type="entry name" value="CheY-like_superfamily"/>
</dbReference>
<dbReference type="PROSITE" id="PS50110">
    <property type="entry name" value="RESPONSE_REGULATORY"/>
    <property type="match status" value="1"/>
</dbReference>
<dbReference type="InterPro" id="IPR051015">
    <property type="entry name" value="EvgA-like"/>
</dbReference>
<name>A0ABP0ES78_9LACO</name>
<evidence type="ECO:0000256" key="3">
    <source>
        <dbReference type="ARBA" id="ARBA00023163"/>
    </source>
</evidence>
<proteinExistence type="predicted"/>
<dbReference type="PANTHER" id="PTHR45566">
    <property type="entry name" value="HTH-TYPE TRANSCRIPTIONAL REGULATOR YHJB-RELATED"/>
    <property type="match status" value="1"/>
</dbReference>
<dbReference type="RefSeq" id="WP_349641506.1">
    <property type="nucleotide sequence ID" value="NZ_CAWVOH010000001.1"/>
</dbReference>
<dbReference type="PANTHER" id="PTHR45566:SF1">
    <property type="entry name" value="HTH-TYPE TRANSCRIPTIONAL REGULATOR YHJB-RELATED"/>
    <property type="match status" value="1"/>
</dbReference>
<dbReference type="Proteomes" id="UP001314241">
    <property type="component" value="Unassembled WGS sequence"/>
</dbReference>
<protein>
    <submittedName>
        <fullName evidence="7">NarL/FixJ family</fullName>
    </submittedName>
</protein>
<accession>A0ABP0ES78</accession>
<dbReference type="InterPro" id="IPR000792">
    <property type="entry name" value="Tscrpt_reg_LuxR_C"/>
</dbReference>
<dbReference type="SMART" id="SM00421">
    <property type="entry name" value="HTH_LUXR"/>
    <property type="match status" value="1"/>
</dbReference>
<reference evidence="7 8" key="1">
    <citation type="submission" date="2024-01" db="EMBL/GenBank/DDBJ databases">
        <authorList>
            <person name="Botero Cardona J."/>
        </authorList>
    </citation>
    <scope>NUCLEOTIDE SEQUENCE [LARGE SCALE GENOMIC DNA]</scope>
    <source>
        <strain evidence="7 8">LMG 33000</strain>
    </source>
</reference>
<keyword evidence="3" id="KW-0804">Transcription</keyword>
<gene>
    <name evidence="7" type="ORF">R54876_GBNLAHCA_00520</name>
</gene>
<evidence type="ECO:0000313" key="7">
    <source>
        <dbReference type="EMBL" id="CAK8053961.1"/>
    </source>
</evidence>
<keyword evidence="4" id="KW-0597">Phosphoprotein</keyword>
<dbReference type="PRINTS" id="PR00038">
    <property type="entry name" value="HTHLUXR"/>
</dbReference>
<sequence length="204" mass="23157">MKILIVDDHSIVREGLKLILENTDCHFQVLLAENGKKALDILSREENVDLILLDIKMPVMDGETFMRQLNDSHSHIPVVVLTTFNEARTVQTMFQLGARSYLLKDADSQQILSTIDQVLDGDTVIPAEIAPLIFKKSRLNNMELSPRQQKVLHLLTDGYRNREIAEKMHLSERSIKNELTSIYNLFGVSSRSEAVAFAIKNKIV</sequence>